<organism evidence="20 21">
    <name type="scientific">Mycoplasmopsis arginini</name>
    <name type="common">Mycoplasma arginini</name>
    <dbReference type="NCBI Taxonomy" id="2094"/>
    <lineage>
        <taxon>Bacteria</taxon>
        <taxon>Bacillati</taxon>
        <taxon>Mycoplasmatota</taxon>
        <taxon>Mycoplasmoidales</taxon>
        <taxon>Metamycoplasmataceae</taxon>
        <taxon>Mycoplasmopsis</taxon>
    </lineage>
</organism>
<dbReference type="SUPFAM" id="SSF81665">
    <property type="entry name" value="Calcium ATPase, transmembrane domain M"/>
    <property type="match status" value="1"/>
</dbReference>
<dbReference type="InterPro" id="IPR023298">
    <property type="entry name" value="ATPase_P-typ_TM_dom_sf"/>
</dbReference>
<evidence type="ECO:0000256" key="15">
    <source>
        <dbReference type="ARBA" id="ARBA00023136"/>
    </source>
</evidence>
<keyword evidence="14 18" id="KW-1133">Transmembrane helix</keyword>
<dbReference type="Pfam" id="PF00689">
    <property type="entry name" value="Cation_ATPase_C"/>
    <property type="match status" value="1"/>
</dbReference>
<comment type="similarity">
    <text evidence="3">Belongs to the cation transport ATPase (P-type) (TC 3.A.3) family. Type IIIB subfamily.</text>
</comment>
<dbReference type="Pfam" id="PF13246">
    <property type="entry name" value="Cation_ATPase"/>
    <property type="match status" value="1"/>
</dbReference>
<evidence type="ECO:0000256" key="18">
    <source>
        <dbReference type="SAM" id="Phobius"/>
    </source>
</evidence>
<keyword evidence="10" id="KW-0547">Nucleotide-binding</keyword>
<dbReference type="Gene3D" id="3.40.50.1000">
    <property type="entry name" value="HAD superfamily/HAD-like"/>
    <property type="match status" value="1"/>
</dbReference>
<feature type="transmembrane region" description="Helical" evidence="18">
    <location>
        <begin position="287"/>
        <end position="308"/>
    </location>
</feature>
<evidence type="ECO:0000256" key="2">
    <source>
        <dbReference type="ARBA" id="ARBA00004429"/>
    </source>
</evidence>
<keyword evidence="11" id="KW-0067">ATP-binding</keyword>
<feature type="transmembrane region" description="Helical" evidence="18">
    <location>
        <begin position="320"/>
        <end position="344"/>
    </location>
</feature>
<feature type="transmembrane region" description="Helical" evidence="18">
    <location>
        <begin position="830"/>
        <end position="851"/>
    </location>
</feature>
<dbReference type="EC" id="7.2.2.14" evidence="4"/>
<evidence type="ECO:0000256" key="12">
    <source>
        <dbReference type="ARBA" id="ARBA00022842"/>
    </source>
</evidence>
<dbReference type="SFLD" id="SFLDF00027">
    <property type="entry name" value="p-type_atpase"/>
    <property type="match status" value="1"/>
</dbReference>
<dbReference type="InterPro" id="IPR044492">
    <property type="entry name" value="P_typ_ATPase_HD_dom"/>
</dbReference>
<dbReference type="PANTHER" id="PTHR42861">
    <property type="entry name" value="CALCIUM-TRANSPORTING ATPASE"/>
    <property type="match status" value="1"/>
</dbReference>
<dbReference type="SFLD" id="SFLDG00002">
    <property type="entry name" value="C1.7:_P-type_atpase_like"/>
    <property type="match status" value="1"/>
</dbReference>
<dbReference type="GO" id="GO:0005886">
    <property type="term" value="C:plasma membrane"/>
    <property type="evidence" value="ECO:0007669"/>
    <property type="project" value="UniProtKB-SubCell"/>
</dbReference>
<dbReference type="InterPro" id="IPR001757">
    <property type="entry name" value="P_typ_ATPase"/>
</dbReference>
<dbReference type="SUPFAM" id="SSF81653">
    <property type="entry name" value="Calcium ATPase, transduction domain A"/>
    <property type="match status" value="1"/>
</dbReference>
<dbReference type="KEGG" id="marg:MARG145_0614"/>
<keyword evidence="9 18" id="KW-0812">Transmembrane</keyword>
<feature type="transmembrane region" description="Helical" evidence="18">
    <location>
        <begin position="863"/>
        <end position="884"/>
    </location>
</feature>
<comment type="subcellular location">
    <subcellularLocation>
        <location evidence="2">Cell inner membrane</location>
        <topology evidence="2">Multi-pass membrane protein</topology>
    </subcellularLocation>
</comment>
<comment type="catalytic activity">
    <reaction evidence="17">
        <text>Mg(2+)(out) + ATP + H2O = Mg(2+)(in) + ADP + phosphate + H(+)</text>
        <dbReference type="Rhea" id="RHEA:10260"/>
        <dbReference type="ChEBI" id="CHEBI:15377"/>
        <dbReference type="ChEBI" id="CHEBI:15378"/>
        <dbReference type="ChEBI" id="CHEBI:18420"/>
        <dbReference type="ChEBI" id="CHEBI:30616"/>
        <dbReference type="ChEBI" id="CHEBI:43474"/>
        <dbReference type="ChEBI" id="CHEBI:456216"/>
        <dbReference type="EC" id="7.2.2.14"/>
    </reaction>
</comment>
<feature type="transmembrane region" description="Helical" evidence="18">
    <location>
        <begin position="121"/>
        <end position="140"/>
    </location>
</feature>
<dbReference type="GO" id="GO:0016887">
    <property type="term" value="F:ATP hydrolysis activity"/>
    <property type="evidence" value="ECO:0007669"/>
    <property type="project" value="InterPro"/>
</dbReference>
<dbReference type="Gene3D" id="3.40.1110.10">
    <property type="entry name" value="Calcium-transporting ATPase, cytoplasmic domain N"/>
    <property type="match status" value="1"/>
</dbReference>
<feature type="transmembrane region" description="Helical" evidence="18">
    <location>
        <begin position="900"/>
        <end position="918"/>
    </location>
</feature>
<evidence type="ECO:0000256" key="17">
    <source>
        <dbReference type="ARBA" id="ARBA00047295"/>
    </source>
</evidence>
<evidence type="ECO:0000313" key="20">
    <source>
        <dbReference type="EMBL" id="MDI3349262.1"/>
    </source>
</evidence>
<evidence type="ECO:0000256" key="6">
    <source>
        <dbReference type="ARBA" id="ARBA00022475"/>
    </source>
</evidence>
<dbReference type="InterPro" id="IPR059000">
    <property type="entry name" value="ATPase_P-type_domA"/>
</dbReference>
<dbReference type="EMBL" id="JAPFAR010000001">
    <property type="protein sequence ID" value="MDI3349262.1"/>
    <property type="molecule type" value="Genomic_DNA"/>
</dbReference>
<proteinExistence type="inferred from homology"/>
<dbReference type="InterPro" id="IPR036412">
    <property type="entry name" value="HAD-like_sf"/>
</dbReference>
<evidence type="ECO:0000256" key="14">
    <source>
        <dbReference type="ARBA" id="ARBA00022989"/>
    </source>
</evidence>
<evidence type="ECO:0000256" key="16">
    <source>
        <dbReference type="ARBA" id="ARBA00029806"/>
    </source>
</evidence>
<dbReference type="PRINTS" id="PR01836">
    <property type="entry name" value="MGATPASE"/>
</dbReference>
<comment type="caution">
    <text evidence="20">The sequence shown here is derived from an EMBL/GenBank/DDBJ whole genome shotgun (WGS) entry which is preliminary data.</text>
</comment>
<gene>
    <name evidence="20" type="primary">mgtA</name>
    <name evidence="20" type="ORF">DCBHLPFO_00031</name>
</gene>
<dbReference type="Gene3D" id="1.20.1110.10">
    <property type="entry name" value="Calcium-transporting ATPase, transmembrane domain"/>
    <property type="match status" value="1"/>
</dbReference>
<evidence type="ECO:0000256" key="4">
    <source>
        <dbReference type="ARBA" id="ARBA00012786"/>
    </source>
</evidence>
<evidence type="ECO:0000256" key="3">
    <source>
        <dbReference type="ARBA" id="ARBA00008746"/>
    </source>
</evidence>
<dbReference type="InterPro" id="IPR023214">
    <property type="entry name" value="HAD_sf"/>
</dbReference>
<keyword evidence="15 18" id="KW-0472">Membrane</keyword>
<evidence type="ECO:0000256" key="7">
    <source>
        <dbReference type="ARBA" id="ARBA00022519"/>
    </source>
</evidence>
<dbReference type="RefSeq" id="WP_004416269.1">
    <property type="nucleotide sequence ID" value="NZ_AP014657.1"/>
</dbReference>
<dbReference type="Pfam" id="PF00122">
    <property type="entry name" value="E1-E2_ATPase"/>
    <property type="match status" value="1"/>
</dbReference>
<dbReference type="SFLD" id="SFLDS00003">
    <property type="entry name" value="Haloacid_Dehalogenase"/>
    <property type="match status" value="1"/>
</dbReference>
<feature type="transmembrane region" description="Helical" evidence="18">
    <location>
        <begin position="778"/>
        <end position="802"/>
    </location>
</feature>
<dbReference type="InterPro" id="IPR023299">
    <property type="entry name" value="ATPase_P-typ_cyto_dom_N"/>
</dbReference>
<dbReference type="GeneID" id="80703606"/>
<evidence type="ECO:0000256" key="8">
    <source>
        <dbReference type="ARBA" id="ARBA00022553"/>
    </source>
</evidence>
<feature type="transmembrane region" description="Helical" evidence="18">
    <location>
        <begin position="740"/>
        <end position="757"/>
    </location>
</feature>
<accession>A0AA43QW38</accession>
<dbReference type="InterPro" id="IPR008250">
    <property type="entry name" value="ATPase_P-typ_transduc_dom_A_sf"/>
</dbReference>
<dbReference type="NCBIfam" id="TIGR01524">
    <property type="entry name" value="ATPase-IIIB_Mg"/>
    <property type="match status" value="1"/>
</dbReference>
<dbReference type="NCBIfam" id="TIGR01494">
    <property type="entry name" value="ATPase_P-type"/>
    <property type="match status" value="1"/>
</dbReference>
<dbReference type="SMART" id="SM00831">
    <property type="entry name" value="Cation_ATPase_N"/>
    <property type="match status" value="1"/>
</dbReference>
<feature type="domain" description="Cation-transporting P-type ATPase N-terminal" evidence="19">
    <location>
        <begin position="33"/>
        <end position="107"/>
    </location>
</feature>
<keyword evidence="8" id="KW-0597">Phosphoprotein</keyword>
<dbReference type="PROSITE" id="PS00154">
    <property type="entry name" value="ATPASE_E1_E2"/>
    <property type="match status" value="1"/>
</dbReference>
<sequence length="930" mass="103204">MSKKTNIQLLENKNSKLSKQDLKRNLVNQRLLEASDADLDFLYSKYNTSKYGISNEDQVEENRDEYGVNKIAKKGSDTVGKRLVRSFFNLFNIILFVLAIVSAVVDIILPITQSKKDEVNYITVVIILIIVFASSIIHFIQEQKSASSANKLIEIIETTCLVERNGVLKEIPMDEIVVGDIVHLAAGDIIPGDVRILTAKDLFVSQSSLTGESDAIEKYGDIDKSKSYDNITDRPNLAFMGSNIISGSAKAIVLVVGNDTFIGKVASKLNEKQVPTNFEKGIKKISVMLTIIIASVIPVVFLIVGLMHQKLEGNAAWINALLFGISIAVGLTPEMLPMIVTACLSKGSMAMGKAKTIVKNINSIQNFGAMDILCTDKTGTITQDEIILERHLDVNGKEDAHVLKYAFLNSYYQTGLKNLLDKSIINRTLDLADEEKSLDNLELHYLKIDEVPFDFNRKRMSVLVKSLKNDKVTLITKGAVEEIINVCNKIYLDGKVVPLDKKVVRKVLNKVEEFSEEGMRVVAVASKKSHIDAVGKLSVADEKDMTLIGYLTFLDPPKDSAEDAIKKLHNLGVEVKILTGDNPLVTKAVCSKVGIPYERILLGKDISKLSDIELAIEVEKTQIFAKLSPDQKARIITILRKNGHVVGYMGDGINDAPAMKVADVSISVDTAVDIAKESANIILLEKDLNVLATGIIEGRKTHANINKYIKMTVSSNFGNIFSVVIASAMLPFIPMAPVQIIFLNLIYDFCCGTIPWDNVDKEFIQSPRQWGHKSIWRFMLWFGPASSIVDIMAFCLLFFVVIPNAIKGSTFSSISDYAKLTPEEQKAFKLMFWSGWLVVSMWTQTFVIHLLRTDKVPMFKSNASTPVIISTLVGVGVVTALPYIPKVNDSLQLTPLPAEFFAWLALLLSTYTILVLITKKIYKRIYKQFL</sequence>
<evidence type="ECO:0000259" key="19">
    <source>
        <dbReference type="SMART" id="SM00831"/>
    </source>
</evidence>
<evidence type="ECO:0000256" key="13">
    <source>
        <dbReference type="ARBA" id="ARBA00022967"/>
    </source>
</evidence>
<dbReference type="Pfam" id="PF00690">
    <property type="entry name" value="Cation_ATPase_N"/>
    <property type="match status" value="1"/>
</dbReference>
<evidence type="ECO:0000313" key="21">
    <source>
        <dbReference type="Proteomes" id="UP001162175"/>
    </source>
</evidence>
<dbReference type="Proteomes" id="UP001162175">
    <property type="component" value="Unassembled WGS sequence"/>
</dbReference>
<reference evidence="20" key="1">
    <citation type="submission" date="2022-11" db="EMBL/GenBank/DDBJ databases">
        <title>Draft genome of Mycoplasma arginini isolated from fly.</title>
        <authorList>
            <person name="Severgnini M."/>
            <person name="Gioia G."/>
            <person name="Cremonesi P."/>
            <person name="Moroni P."/>
            <person name="Addis M.F."/>
            <person name="Castiglioni B."/>
        </authorList>
    </citation>
    <scope>NUCLEOTIDE SEQUENCE</scope>
    <source>
        <strain evidence="20">QMP CG1-1632</strain>
    </source>
</reference>
<dbReference type="CDD" id="cd02077">
    <property type="entry name" value="P-type_ATPase_Mg"/>
    <property type="match status" value="1"/>
</dbReference>
<evidence type="ECO:0000256" key="10">
    <source>
        <dbReference type="ARBA" id="ARBA00022741"/>
    </source>
</evidence>
<dbReference type="GO" id="GO:0015444">
    <property type="term" value="F:P-type magnesium transporter activity"/>
    <property type="evidence" value="ECO:0007669"/>
    <property type="project" value="UniProtKB-EC"/>
</dbReference>
<keyword evidence="13" id="KW-1278">Translocase</keyword>
<evidence type="ECO:0000256" key="9">
    <source>
        <dbReference type="ARBA" id="ARBA00022692"/>
    </source>
</evidence>
<dbReference type="InterPro" id="IPR004014">
    <property type="entry name" value="ATPase_P-typ_cation-transptr_N"/>
</dbReference>
<keyword evidence="12" id="KW-0460">Magnesium</keyword>
<dbReference type="InterPro" id="IPR006068">
    <property type="entry name" value="ATPase_P-typ_cation-transptr_C"/>
</dbReference>
<comment type="function">
    <text evidence="1">Mediates magnesium influx to the cytosol.</text>
</comment>
<protein>
    <recommendedName>
        <fullName evidence="5">Magnesium-transporting ATPase, P-type 1</fullName>
        <ecNumber evidence="4">7.2.2.14</ecNumber>
    </recommendedName>
    <alternativeName>
        <fullName evidence="16">Mg(2+) transport ATPase, P-type 1</fullName>
    </alternativeName>
</protein>
<dbReference type="GO" id="GO:0005524">
    <property type="term" value="F:ATP binding"/>
    <property type="evidence" value="ECO:0007669"/>
    <property type="project" value="UniProtKB-KW"/>
</dbReference>
<name>A0AA43QW38_MYCAR</name>
<keyword evidence="7" id="KW-0997">Cell inner membrane</keyword>
<dbReference type="InterPro" id="IPR018303">
    <property type="entry name" value="ATPase_P-typ_P_site"/>
</dbReference>
<feature type="transmembrane region" description="Helical" evidence="18">
    <location>
        <begin position="717"/>
        <end position="734"/>
    </location>
</feature>
<evidence type="ECO:0000256" key="11">
    <source>
        <dbReference type="ARBA" id="ARBA00022840"/>
    </source>
</evidence>
<dbReference type="Gene3D" id="2.70.150.10">
    <property type="entry name" value="Calcium-transporting ATPase, cytoplasmic transduction domain A"/>
    <property type="match status" value="1"/>
</dbReference>
<dbReference type="SUPFAM" id="SSF56784">
    <property type="entry name" value="HAD-like"/>
    <property type="match status" value="1"/>
</dbReference>
<dbReference type="InterPro" id="IPR006415">
    <property type="entry name" value="P-type_ATPase_IIIB"/>
</dbReference>
<dbReference type="AlphaFoldDB" id="A0AA43QW38"/>
<keyword evidence="6" id="KW-1003">Cell membrane</keyword>
<feature type="transmembrane region" description="Helical" evidence="18">
    <location>
        <begin position="90"/>
        <end position="109"/>
    </location>
</feature>
<evidence type="ECO:0000256" key="5">
    <source>
        <dbReference type="ARBA" id="ARBA00013555"/>
    </source>
</evidence>
<evidence type="ECO:0000256" key="1">
    <source>
        <dbReference type="ARBA" id="ARBA00003954"/>
    </source>
</evidence>